<dbReference type="PANTHER" id="PTHR33048:SF92">
    <property type="entry name" value="INTEGRAL MEMBRANE PROTEIN"/>
    <property type="match status" value="1"/>
</dbReference>
<feature type="transmembrane region" description="Helical" evidence="7">
    <location>
        <begin position="188"/>
        <end position="213"/>
    </location>
</feature>
<proteinExistence type="inferred from homology"/>
<keyword evidence="10" id="KW-1185">Reference proteome</keyword>
<dbReference type="GO" id="GO:0016020">
    <property type="term" value="C:membrane"/>
    <property type="evidence" value="ECO:0007669"/>
    <property type="project" value="UniProtKB-SubCell"/>
</dbReference>
<feature type="transmembrane region" description="Helical" evidence="7">
    <location>
        <begin position="263"/>
        <end position="285"/>
    </location>
</feature>
<dbReference type="InterPro" id="IPR052337">
    <property type="entry name" value="SAT4-like"/>
</dbReference>
<evidence type="ECO:0000256" key="1">
    <source>
        <dbReference type="ARBA" id="ARBA00004141"/>
    </source>
</evidence>
<evidence type="ECO:0000256" key="7">
    <source>
        <dbReference type="SAM" id="Phobius"/>
    </source>
</evidence>
<feature type="transmembrane region" description="Helical" evidence="7">
    <location>
        <begin position="145"/>
        <end position="168"/>
    </location>
</feature>
<evidence type="ECO:0000313" key="10">
    <source>
        <dbReference type="Proteomes" id="UP000799536"/>
    </source>
</evidence>
<feature type="transmembrane region" description="Helical" evidence="7">
    <location>
        <begin position="113"/>
        <end position="133"/>
    </location>
</feature>
<evidence type="ECO:0000256" key="3">
    <source>
        <dbReference type="ARBA" id="ARBA00022989"/>
    </source>
</evidence>
<comment type="caution">
    <text evidence="9">The sequence shown here is derived from an EMBL/GenBank/DDBJ whole genome shotgun (WGS) entry which is preliminary data.</text>
</comment>
<comment type="similarity">
    <text evidence="5">Belongs to the SAT4 family.</text>
</comment>
<dbReference type="InterPro" id="IPR049326">
    <property type="entry name" value="Rhodopsin_dom_fungi"/>
</dbReference>
<feature type="transmembrane region" description="Helical" evidence="7">
    <location>
        <begin position="55"/>
        <end position="74"/>
    </location>
</feature>
<evidence type="ECO:0000256" key="2">
    <source>
        <dbReference type="ARBA" id="ARBA00022692"/>
    </source>
</evidence>
<keyword evidence="4 7" id="KW-0472">Membrane</keyword>
<feature type="transmembrane region" description="Helical" evidence="7">
    <location>
        <begin position="225"/>
        <end position="243"/>
    </location>
</feature>
<comment type="subcellular location">
    <subcellularLocation>
        <location evidence="1">Membrane</location>
        <topology evidence="1">Multi-pass membrane protein</topology>
    </subcellularLocation>
</comment>
<dbReference type="EMBL" id="ML994181">
    <property type="protein sequence ID" value="KAF2197974.1"/>
    <property type="molecule type" value="Genomic_DNA"/>
</dbReference>
<evidence type="ECO:0000256" key="6">
    <source>
        <dbReference type="SAM" id="MobiDB-lite"/>
    </source>
</evidence>
<protein>
    <recommendedName>
        <fullName evidence="8">Rhodopsin domain-containing protein</fullName>
    </recommendedName>
</protein>
<dbReference type="Pfam" id="PF20684">
    <property type="entry name" value="Fung_rhodopsin"/>
    <property type="match status" value="1"/>
</dbReference>
<keyword evidence="2 7" id="KW-0812">Transmembrane</keyword>
<evidence type="ECO:0000256" key="5">
    <source>
        <dbReference type="ARBA" id="ARBA00038359"/>
    </source>
</evidence>
<dbReference type="Proteomes" id="UP000799536">
    <property type="component" value="Unassembled WGS sequence"/>
</dbReference>
<feature type="transmembrane region" description="Helical" evidence="7">
    <location>
        <begin position="20"/>
        <end position="43"/>
    </location>
</feature>
<evidence type="ECO:0000313" key="9">
    <source>
        <dbReference type="EMBL" id="KAF2197974.1"/>
    </source>
</evidence>
<keyword evidence="3 7" id="KW-1133">Transmembrane helix</keyword>
<organism evidence="9 10">
    <name type="scientific">Delitschia confertaspora ATCC 74209</name>
    <dbReference type="NCBI Taxonomy" id="1513339"/>
    <lineage>
        <taxon>Eukaryota</taxon>
        <taxon>Fungi</taxon>
        <taxon>Dikarya</taxon>
        <taxon>Ascomycota</taxon>
        <taxon>Pezizomycotina</taxon>
        <taxon>Dothideomycetes</taxon>
        <taxon>Pleosporomycetidae</taxon>
        <taxon>Pleosporales</taxon>
        <taxon>Delitschiaceae</taxon>
        <taxon>Delitschia</taxon>
    </lineage>
</organism>
<dbReference type="OrthoDB" id="444631at2759"/>
<accession>A0A9P4JIS3</accession>
<reference evidence="9" key="1">
    <citation type="journal article" date="2020" name="Stud. Mycol.">
        <title>101 Dothideomycetes genomes: a test case for predicting lifestyles and emergence of pathogens.</title>
        <authorList>
            <person name="Haridas S."/>
            <person name="Albert R."/>
            <person name="Binder M."/>
            <person name="Bloem J."/>
            <person name="Labutti K."/>
            <person name="Salamov A."/>
            <person name="Andreopoulos B."/>
            <person name="Baker S."/>
            <person name="Barry K."/>
            <person name="Bills G."/>
            <person name="Bluhm B."/>
            <person name="Cannon C."/>
            <person name="Castanera R."/>
            <person name="Culley D."/>
            <person name="Daum C."/>
            <person name="Ezra D."/>
            <person name="Gonzalez J."/>
            <person name="Henrissat B."/>
            <person name="Kuo A."/>
            <person name="Liang C."/>
            <person name="Lipzen A."/>
            <person name="Lutzoni F."/>
            <person name="Magnuson J."/>
            <person name="Mondo S."/>
            <person name="Nolan M."/>
            <person name="Ohm R."/>
            <person name="Pangilinan J."/>
            <person name="Park H.-J."/>
            <person name="Ramirez L."/>
            <person name="Alfaro M."/>
            <person name="Sun H."/>
            <person name="Tritt A."/>
            <person name="Yoshinaga Y."/>
            <person name="Zwiers L.-H."/>
            <person name="Turgeon B."/>
            <person name="Goodwin S."/>
            <person name="Spatafora J."/>
            <person name="Crous P."/>
            <person name="Grigoriev I."/>
        </authorList>
    </citation>
    <scope>NUCLEOTIDE SEQUENCE</scope>
    <source>
        <strain evidence="9">ATCC 74209</strain>
    </source>
</reference>
<sequence length="398" mass="44587">MAPSAFFNEKEDAVATIKKLQFKTATTILFGIALLSVIARVVLKLLHRRKFSLDDYILFVGTACLIAGTGVLFYDFEYLYLGPAIQADPTLMSQLDSDSLRMLVNNEIKHLDAFFPLLWTTIFCVKFSFLAFFRSLIDNMKTITIYYRVTIALSVVSWAYIFCEPFIICPHSGAASVSCFQSPNTQLYAALIGTGTVMDSLTDLLIVSIPILILRRTRLKLRQRVAVGAFLCLSICMVIISIIRSSKIYGPPGVPIDTTWVIFWVHIEASSAVVMVSLTAFRTIFNQKKEERDRRERLKRPSNSWRKLASFRRKKPETTQATDNVLPSVPRATLTGLRTFIGGHNHIASLDTPSAAPSAFLDLESNEELAITALPHPQTELDGESWPTKPEWVHTSSP</sequence>
<feature type="region of interest" description="Disordered" evidence="6">
    <location>
        <begin position="376"/>
        <end position="398"/>
    </location>
</feature>
<evidence type="ECO:0000256" key="4">
    <source>
        <dbReference type="ARBA" id="ARBA00023136"/>
    </source>
</evidence>
<feature type="domain" description="Rhodopsin" evidence="8">
    <location>
        <begin position="39"/>
        <end position="286"/>
    </location>
</feature>
<dbReference type="PANTHER" id="PTHR33048">
    <property type="entry name" value="PTH11-LIKE INTEGRAL MEMBRANE PROTEIN (AFU_ORTHOLOGUE AFUA_5G11245)"/>
    <property type="match status" value="1"/>
</dbReference>
<evidence type="ECO:0000259" key="8">
    <source>
        <dbReference type="Pfam" id="PF20684"/>
    </source>
</evidence>
<gene>
    <name evidence="9" type="ORF">GQ43DRAFT_494580</name>
</gene>
<dbReference type="AlphaFoldDB" id="A0A9P4JIS3"/>
<name>A0A9P4JIS3_9PLEO</name>